<name>A0ACC6M406_9BACI</name>
<sequence length="942" mass="110473">MRIDSIHIYGFGKWTDQQFTFDHDGLIEIAGNNESGKTTLRKFISYILFGMKPKELERFIPKQGSTVGGRMKLSGIVSSQLTIERVAGKHKNQALVWTEDGREMDEDWLRTELKGIKETDFQAIYTFDAHDLRQIQEMDNQSLHEVLLAVGMTGTDRIYHTEKHVEKKLAEWFKPNGKKPAINQLLQELKDLQEKLTEAKKLESSYQQQLVEIEQIENQLVALEQEKHQLENKQQQIEKQRTHYQTITDYYHTNARWNRLDHDISFPAQGIKRWNEWKEALLPLKSEERVLANSKQEIEEQINRLELMTDEQLATLAKGVELFQQIEALKSERKDMHKRMVEIEEEVRSKLATMQINLTVEGLQNMELPFYLEEAWADLTNQLEKLAVEKQYIENEQASIKKRKQELREEKEHLLTSQIGQTELKEYQKELEQVNKVEQQEKYQKWHSTYRKQLKNSNILLVIGLVVAVGLFFLTDVWSVVVAIVTIGQNITVRLYGKVFKQWLQPDKATVSTLSEAEIQELERLIQYQTELQNALAEIDKDIQKYQQEQVKQQERHTFLTERIDQLEQKITEQEQAYPFLSMIEVPYWSRLYQQIIVQKQKLSEVQQLKKTINQVDVQLKDQQIKLDGLNLDVENLEQAYQHELDKRNDNKRLQARKDEIQAQLTTIIEKQKPYQEEINQLLQQAEVDTEDAFIAKGEKKEELDLLQEKRQQLTDSLVVLFSEKELQPFVDGAFADKETLERRLQELAKEIQYVTNRIKQAQATLSDRKASVKVLENNEDVSILKHQLAMKQEELQESANKWAVYQVASANLAKAKTTYSQKYLPQVMEQASDYFAKLTLGNYQYIYMEDEKMMVKDSDEFTFDVLELSQGTKDQLYIAIRFALSHVMASRLALPFLIDDGFVHFDSNRKAIVLEIIEELSKEHQLFYFTANPTNNAIIKL</sequence>
<dbReference type="EMBL" id="JAWZSR010000003">
    <property type="protein sequence ID" value="MDX8045703.1"/>
    <property type="molecule type" value="Genomic_DNA"/>
</dbReference>
<protein>
    <submittedName>
        <fullName evidence="1">AAA family ATPase</fullName>
    </submittedName>
</protein>
<reference evidence="1" key="1">
    <citation type="submission" date="2023-11" db="EMBL/GenBank/DDBJ databases">
        <title>Gracilibacillus pellucida a moderately halophilic bacterium isolated from saline soil in Xinjiang province.</title>
        <authorList>
            <person name="Zhang Z."/>
            <person name="Tan F."/>
            <person name="Wang Y."/>
            <person name="Xia M."/>
        </authorList>
    </citation>
    <scope>NUCLEOTIDE SEQUENCE</scope>
    <source>
        <strain evidence="1">S3-1-1</strain>
    </source>
</reference>
<evidence type="ECO:0000313" key="2">
    <source>
        <dbReference type="Proteomes" id="UP001277972"/>
    </source>
</evidence>
<dbReference type="Proteomes" id="UP001277972">
    <property type="component" value="Unassembled WGS sequence"/>
</dbReference>
<gene>
    <name evidence="1" type="ORF">SH601_06840</name>
</gene>
<keyword evidence="2" id="KW-1185">Reference proteome</keyword>
<accession>A0ACC6M406</accession>
<proteinExistence type="predicted"/>
<evidence type="ECO:0000313" key="1">
    <source>
        <dbReference type="EMBL" id="MDX8045703.1"/>
    </source>
</evidence>
<comment type="caution">
    <text evidence="1">The sequence shown here is derived from an EMBL/GenBank/DDBJ whole genome shotgun (WGS) entry which is preliminary data.</text>
</comment>
<organism evidence="1 2">
    <name type="scientific">Gracilibacillus pellucidus</name>
    <dbReference type="NCBI Taxonomy" id="3095368"/>
    <lineage>
        <taxon>Bacteria</taxon>
        <taxon>Bacillati</taxon>
        <taxon>Bacillota</taxon>
        <taxon>Bacilli</taxon>
        <taxon>Bacillales</taxon>
        <taxon>Bacillaceae</taxon>
        <taxon>Gracilibacillus</taxon>
    </lineage>
</organism>